<comment type="caution">
    <text evidence="1">The sequence shown here is derived from an EMBL/GenBank/DDBJ whole genome shotgun (WGS) entry which is preliminary data.</text>
</comment>
<keyword evidence="2" id="KW-1185">Reference proteome</keyword>
<organism evidence="1 2">
    <name type="scientific">Daphnia galeata</name>
    <dbReference type="NCBI Taxonomy" id="27404"/>
    <lineage>
        <taxon>Eukaryota</taxon>
        <taxon>Metazoa</taxon>
        <taxon>Ecdysozoa</taxon>
        <taxon>Arthropoda</taxon>
        <taxon>Crustacea</taxon>
        <taxon>Branchiopoda</taxon>
        <taxon>Diplostraca</taxon>
        <taxon>Cladocera</taxon>
        <taxon>Anomopoda</taxon>
        <taxon>Daphniidae</taxon>
        <taxon>Daphnia</taxon>
    </lineage>
</organism>
<dbReference type="Proteomes" id="UP000789390">
    <property type="component" value="Unassembled WGS sequence"/>
</dbReference>
<evidence type="ECO:0000313" key="1">
    <source>
        <dbReference type="EMBL" id="CAH0103237.1"/>
    </source>
</evidence>
<dbReference type="AlphaFoldDB" id="A0A8J2RLN3"/>
<protein>
    <submittedName>
        <fullName evidence="1">Uncharacterized protein</fullName>
    </submittedName>
</protein>
<reference evidence="1" key="1">
    <citation type="submission" date="2021-11" db="EMBL/GenBank/DDBJ databases">
        <authorList>
            <person name="Schell T."/>
        </authorList>
    </citation>
    <scope>NUCLEOTIDE SEQUENCE</scope>
    <source>
        <strain evidence="1">M5</strain>
    </source>
</reference>
<dbReference type="EMBL" id="CAKKLH010000105">
    <property type="protein sequence ID" value="CAH0103237.1"/>
    <property type="molecule type" value="Genomic_DNA"/>
</dbReference>
<gene>
    <name evidence="1" type="ORF">DGAL_LOCUS5771</name>
</gene>
<sequence>MDGLLGVMNVSIWLDGFVHFSLFTSLSEDIISQTDKIIEASLRLLHHQPSLQNEVVIALIFLFTEQVTHMRPRISAFGFFEVGKHLFSSVELKIHFSQKKLYS</sequence>
<evidence type="ECO:0000313" key="2">
    <source>
        <dbReference type="Proteomes" id="UP000789390"/>
    </source>
</evidence>
<name>A0A8J2RLN3_9CRUS</name>
<accession>A0A8J2RLN3</accession>
<proteinExistence type="predicted"/>